<organism evidence="2 3">
    <name type="scientific">Parathielavia appendiculata</name>
    <dbReference type="NCBI Taxonomy" id="2587402"/>
    <lineage>
        <taxon>Eukaryota</taxon>
        <taxon>Fungi</taxon>
        <taxon>Dikarya</taxon>
        <taxon>Ascomycota</taxon>
        <taxon>Pezizomycotina</taxon>
        <taxon>Sordariomycetes</taxon>
        <taxon>Sordariomycetidae</taxon>
        <taxon>Sordariales</taxon>
        <taxon>Chaetomiaceae</taxon>
        <taxon>Parathielavia</taxon>
    </lineage>
</organism>
<dbReference type="GeneID" id="87822888"/>
<name>A0AAN6U8D0_9PEZI</name>
<keyword evidence="3" id="KW-1185">Reference proteome</keyword>
<evidence type="ECO:0000256" key="1">
    <source>
        <dbReference type="SAM" id="MobiDB-lite"/>
    </source>
</evidence>
<evidence type="ECO:0000313" key="3">
    <source>
        <dbReference type="Proteomes" id="UP001302602"/>
    </source>
</evidence>
<feature type="region of interest" description="Disordered" evidence="1">
    <location>
        <begin position="33"/>
        <end position="85"/>
    </location>
</feature>
<sequence length="85" mass="8926">MLAPLFVMSTTRGSAAVVQVAKSDAPRAMLEIGSHTRGDAPDPRHAAVELDPPRIPQAETKGSSQERQGSEGMLRAKSKVTGPSC</sequence>
<reference evidence="2" key="2">
    <citation type="submission" date="2023-05" db="EMBL/GenBank/DDBJ databases">
        <authorList>
            <consortium name="Lawrence Berkeley National Laboratory"/>
            <person name="Steindorff A."/>
            <person name="Hensen N."/>
            <person name="Bonometti L."/>
            <person name="Westerberg I."/>
            <person name="Brannstrom I.O."/>
            <person name="Guillou S."/>
            <person name="Cros-Aarteil S."/>
            <person name="Calhoun S."/>
            <person name="Haridas S."/>
            <person name="Kuo A."/>
            <person name="Mondo S."/>
            <person name="Pangilinan J."/>
            <person name="Riley R."/>
            <person name="Labutti K."/>
            <person name="Andreopoulos B."/>
            <person name="Lipzen A."/>
            <person name="Chen C."/>
            <person name="Yanf M."/>
            <person name="Daum C."/>
            <person name="Ng V."/>
            <person name="Clum A."/>
            <person name="Ohm R."/>
            <person name="Martin F."/>
            <person name="Silar P."/>
            <person name="Natvig D."/>
            <person name="Lalanne C."/>
            <person name="Gautier V."/>
            <person name="Ament-Velasquez S.L."/>
            <person name="Kruys A."/>
            <person name="Hutchinson M.I."/>
            <person name="Powell A.J."/>
            <person name="Barry K."/>
            <person name="Miller A.N."/>
            <person name="Grigoriev I.V."/>
            <person name="Debuchy R."/>
            <person name="Gladieux P."/>
            <person name="Thoren M.H."/>
            <person name="Johannesson H."/>
        </authorList>
    </citation>
    <scope>NUCLEOTIDE SEQUENCE</scope>
    <source>
        <strain evidence="2">CBS 731.68</strain>
    </source>
</reference>
<proteinExistence type="predicted"/>
<feature type="compositionally biased region" description="Basic and acidic residues" evidence="1">
    <location>
        <begin position="34"/>
        <end position="52"/>
    </location>
</feature>
<comment type="caution">
    <text evidence="2">The sequence shown here is derived from an EMBL/GenBank/DDBJ whole genome shotgun (WGS) entry which is preliminary data.</text>
</comment>
<reference evidence="2" key="1">
    <citation type="journal article" date="2023" name="Mol. Phylogenet. Evol.">
        <title>Genome-scale phylogeny and comparative genomics of the fungal order Sordariales.</title>
        <authorList>
            <person name="Hensen N."/>
            <person name="Bonometti L."/>
            <person name="Westerberg I."/>
            <person name="Brannstrom I.O."/>
            <person name="Guillou S."/>
            <person name="Cros-Aarteil S."/>
            <person name="Calhoun S."/>
            <person name="Haridas S."/>
            <person name="Kuo A."/>
            <person name="Mondo S."/>
            <person name="Pangilinan J."/>
            <person name="Riley R."/>
            <person name="LaButti K."/>
            <person name="Andreopoulos B."/>
            <person name="Lipzen A."/>
            <person name="Chen C."/>
            <person name="Yan M."/>
            <person name="Daum C."/>
            <person name="Ng V."/>
            <person name="Clum A."/>
            <person name="Steindorff A."/>
            <person name="Ohm R.A."/>
            <person name="Martin F."/>
            <person name="Silar P."/>
            <person name="Natvig D.O."/>
            <person name="Lalanne C."/>
            <person name="Gautier V."/>
            <person name="Ament-Velasquez S.L."/>
            <person name="Kruys A."/>
            <person name="Hutchinson M.I."/>
            <person name="Powell A.J."/>
            <person name="Barry K."/>
            <person name="Miller A.N."/>
            <person name="Grigoriev I.V."/>
            <person name="Debuchy R."/>
            <person name="Gladieux P."/>
            <person name="Hiltunen Thoren M."/>
            <person name="Johannesson H."/>
        </authorList>
    </citation>
    <scope>NUCLEOTIDE SEQUENCE</scope>
    <source>
        <strain evidence="2">CBS 731.68</strain>
    </source>
</reference>
<dbReference type="Proteomes" id="UP001302602">
    <property type="component" value="Unassembled WGS sequence"/>
</dbReference>
<evidence type="ECO:0000313" key="2">
    <source>
        <dbReference type="EMBL" id="KAK4126916.1"/>
    </source>
</evidence>
<protein>
    <submittedName>
        <fullName evidence="2">Uncharacterized protein</fullName>
    </submittedName>
</protein>
<gene>
    <name evidence="2" type="ORF">N657DRAFT_180686</name>
</gene>
<dbReference type="AlphaFoldDB" id="A0AAN6U8D0"/>
<dbReference type="RefSeq" id="XP_062650687.1">
    <property type="nucleotide sequence ID" value="XM_062786122.1"/>
</dbReference>
<dbReference type="EMBL" id="MU853224">
    <property type="protein sequence ID" value="KAK4126916.1"/>
    <property type="molecule type" value="Genomic_DNA"/>
</dbReference>
<accession>A0AAN6U8D0</accession>